<evidence type="ECO:0000256" key="1">
    <source>
        <dbReference type="SAM" id="MobiDB-lite"/>
    </source>
</evidence>
<name>A0ABR3AJ92_9AGAR</name>
<feature type="chain" id="PRO_5045558151" description="GH16 domain-containing protein" evidence="2">
    <location>
        <begin position="24"/>
        <end position="378"/>
    </location>
</feature>
<organism evidence="3 4">
    <name type="scientific">Marasmius tenuissimus</name>
    <dbReference type="NCBI Taxonomy" id="585030"/>
    <lineage>
        <taxon>Eukaryota</taxon>
        <taxon>Fungi</taxon>
        <taxon>Dikarya</taxon>
        <taxon>Basidiomycota</taxon>
        <taxon>Agaricomycotina</taxon>
        <taxon>Agaricomycetes</taxon>
        <taxon>Agaricomycetidae</taxon>
        <taxon>Agaricales</taxon>
        <taxon>Marasmiineae</taxon>
        <taxon>Marasmiaceae</taxon>
        <taxon>Marasmius</taxon>
    </lineage>
</organism>
<comment type="caution">
    <text evidence="3">The sequence shown here is derived from an EMBL/GenBank/DDBJ whole genome shotgun (WGS) entry which is preliminary data.</text>
</comment>
<dbReference type="Gene3D" id="2.60.120.200">
    <property type="match status" value="1"/>
</dbReference>
<keyword evidence="4" id="KW-1185">Reference proteome</keyword>
<sequence length="378" mass="40172">MTPRLYFLPFLLVPTLFPGFASATSYSLVRDYSGATFFNGWKFYGAADNLTNGDANFVSQSQASSLQLAYVDPNTQRAIIKVDNTSVVAFNEKRNTVRISTEDLYPVGSVWVADMHHVPFGCSVWPAWWSQAPGWPTGGEIDTFEGVNMVTQNQISLHTTTGCNQVNPVQSSTQISSTNCSNLANQNQGCITMDPDPKSYGQGFADADGGVFVTEMAKSGVSIWFFSRANVPSSLSTNASTVDTSTLGTPLANYPTGGCNIDQFFSPQSLILDITLCGDFARPTFNQTCSSLAKRDNSCYLDVVLGPPSGYDTAFFDIAYVRVYGSGGSSENNGNQTSSSGGSQTGSSGGNSAVGLKHAQGVGSLVFMLAAVQLIASL</sequence>
<evidence type="ECO:0008006" key="5">
    <source>
        <dbReference type="Google" id="ProtNLM"/>
    </source>
</evidence>
<dbReference type="InterPro" id="IPR013320">
    <property type="entry name" value="ConA-like_dom_sf"/>
</dbReference>
<keyword evidence="2" id="KW-0732">Signal</keyword>
<feature type="signal peptide" evidence="2">
    <location>
        <begin position="1"/>
        <end position="23"/>
    </location>
</feature>
<dbReference type="CDD" id="cd02181">
    <property type="entry name" value="GH16_fungal_Lam16A_glucanase"/>
    <property type="match status" value="1"/>
</dbReference>
<feature type="compositionally biased region" description="Low complexity" evidence="1">
    <location>
        <begin position="330"/>
        <end position="342"/>
    </location>
</feature>
<protein>
    <recommendedName>
        <fullName evidence="5">GH16 domain-containing protein</fullName>
    </recommendedName>
</protein>
<gene>
    <name evidence="3" type="ORF">AAF712_000405</name>
</gene>
<dbReference type="Proteomes" id="UP001437256">
    <property type="component" value="Unassembled WGS sequence"/>
</dbReference>
<reference evidence="3 4" key="1">
    <citation type="submission" date="2024-05" db="EMBL/GenBank/DDBJ databases">
        <title>A draft genome resource for the thread blight pathogen Marasmius tenuissimus strain MS-2.</title>
        <authorList>
            <person name="Yulfo-Soto G.E."/>
            <person name="Baruah I.K."/>
            <person name="Amoako-Attah I."/>
            <person name="Bukari Y."/>
            <person name="Meinhardt L.W."/>
            <person name="Bailey B.A."/>
            <person name="Cohen S.P."/>
        </authorList>
    </citation>
    <scope>NUCLEOTIDE SEQUENCE [LARGE SCALE GENOMIC DNA]</scope>
    <source>
        <strain evidence="3 4">MS-2</strain>
    </source>
</reference>
<accession>A0ABR3AJ92</accession>
<evidence type="ECO:0000256" key="2">
    <source>
        <dbReference type="SAM" id="SignalP"/>
    </source>
</evidence>
<dbReference type="EMBL" id="JBBXMP010000001">
    <property type="protein sequence ID" value="KAL0072642.1"/>
    <property type="molecule type" value="Genomic_DNA"/>
</dbReference>
<dbReference type="PANTHER" id="PTHR10963:SF24">
    <property type="entry name" value="GLYCOSIDASE C21B10.07-RELATED"/>
    <property type="match status" value="1"/>
</dbReference>
<proteinExistence type="predicted"/>
<dbReference type="Pfam" id="PF26113">
    <property type="entry name" value="GH16_XgeA"/>
    <property type="match status" value="1"/>
</dbReference>
<evidence type="ECO:0000313" key="3">
    <source>
        <dbReference type="EMBL" id="KAL0072642.1"/>
    </source>
</evidence>
<feature type="region of interest" description="Disordered" evidence="1">
    <location>
        <begin position="330"/>
        <end position="351"/>
    </location>
</feature>
<dbReference type="SUPFAM" id="SSF49899">
    <property type="entry name" value="Concanavalin A-like lectins/glucanases"/>
    <property type="match status" value="1"/>
</dbReference>
<evidence type="ECO:0000313" key="4">
    <source>
        <dbReference type="Proteomes" id="UP001437256"/>
    </source>
</evidence>
<dbReference type="InterPro" id="IPR050546">
    <property type="entry name" value="Glycosyl_Hydrlase_16"/>
</dbReference>
<dbReference type="PANTHER" id="PTHR10963">
    <property type="entry name" value="GLYCOSYL HYDROLASE-RELATED"/>
    <property type="match status" value="1"/>
</dbReference>